<evidence type="ECO:0000256" key="8">
    <source>
        <dbReference type="ARBA" id="ARBA00022827"/>
    </source>
</evidence>
<evidence type="ECO:0000256" key="5">
    <source>
        <dbReference type="ARBA" id="ARBA00022630"/>
    </source>
</evidence>
<organism evidence="15 16">
    <name type="scientific">Shewanella algidipiscicola</name>
    <dbReference type="NCBI Taxonomy" id="614070"/>
    <lineage>
        <taxon>Bacteria</taxon>
        <taxon>Pseudomonadati</taxon>
        <taxon>Pseudomonadota</taxon>
        <taxon>Gammaproteobacteria</taxon>
        <taxon>Alteromonadales</taxon>
        <taxon>Shewanellaceae</taxon>
        <taxon>Shewanella</taxon>
    </lineage>
</organism>
<evidence type="ECO:0000256" key="9">
    <source>
        <dbReference type="ARBA" id="ARBA00022982"/>
    </source>
</evidence>
<dbReference type="PANTHER" id="PTHR43400:SF7">
    <property type="entry name" value="FAD-DEPENDENT OXIDOREDUCTASE 2 FAD BINDING DOMAIN-CONTAINING PROTEIN"/>
    <property type="match status" value="1"/>
</dbReference>
<keyword evidence="12" id="KW-0732">Signal</keyword>
<evidence type="ECO:0000256" key="2">
    <source>
        <dbReference type="ARBA" id="ARBA00004418"/>
    </source>
</evidence>
<dbReference type="CDD" id="cd08168">
    <property type="entry name" value="Cytochrom_C3"/>
    <property type="match status" value="1"/>
</dbReference>
<evidence type="ECO:0000256" key="1">
    <source>
        <dbReference type="ARBA" id="ARBA00001926"/>
    </source>
</evidence>
<dbReference type="EMBL" id="BPFB01000010">
    <property type="protein sequence ID" value="GIU44626.1"/>
    <property type="molecule type" value="Genomic_DNA"/>
</dbReference>
<dbReference type="InterPro" id="IPR010960">
    <property type="entry name" value="Flavocytochrome_c"/>
</dbReference>
<dbReference type="SUPFAM" id="SSF56425">
    <property type="entry name" value="Succinate dehydrogenase/fumarate reductase flavoprotein, catalytic domain"/>
    <property type="match status" value="1"/>
</dbReference>
<sequence length="598" mass="63333">MKKLQLAVCLATIMGTTGLMGNAIAADNLAEFHAQNQECDSCHTPDGELSNDSLTYENQQCVACHGTMAEVAETTKHEHYNAHDSHFPGDVACTSCHSAHEKSMVYCDSCHSFDFDMPYAEKWQRNEPTIAELAKDKSERQAALASAPRDTVDVVVVGTGGAGFSAAVSAHDNGAKVILIEKEPVIGGNAKLAAGGMNAAWTDQQKAKNITDSPEMMYKDTMKGGRDINDPALVKILSSHSKGSVDWMTAMGADLNDVGRMGGASANRSHRPTGGAGVGAHVVQVLYDNAVERNIDLRMNTRGIEILKDDSGKVKGILVKGMYKGYYWVKADAVILATGGFAKNNERVSKLDAKLKGFISTNQPGATGDGIDVAGNAGAAMKDLEYIQAHPTLSVKGGVMVTEAVRGNGAILVNREGKRFVNEITTRDKASAAILAQTGKSAFLVFDDSVRKSLTKIDKYIGLGVAPTSDSLVKLGDMDGVGIDGKALAETVARYNSFVTSGKDADFERPNLPRALNEGNYYAIEVTPGVHHTMGGVMIDTKAEVMNAKQQVIPGLYGAGEVTGGVHGANRLGGNAISDIITFGRLAGEEAAKYSKKN</sequence>
<evidence type="ECO:0000256" key="12">
    <source>
        <dbReference type="RuleBase" id="RU366062"/>
    </source>
</evidence>
<evidence type="ECO:0000259" key="13">
    <source>
        <dbReference type="Pfam" id="PF00890"/>
    </source>
</evidence>
<dbReference type="SUPFAM" id="SSF48695">
    <property type="entry name" value="Multiheme cytochromes"/>
    <property type="match status" value="1"/>
</dbReference>
<keyword evidence="6" id="KW-0479">Metal-binding</keyword>
<dbReference type="NCBIfam" id="TIGR01813">
    <property type="entry name" value="flavo_cyto_c"/>
    <property type="match status" value="1"/>
</dbReference>
<feature type="domain" description="Tetrahaem cytochrome" evidence="14">
    <location>
        <begin position="32"/>
        <end position="112"/>
    </location>
</feature>
<feature type="chain" id="PRO_5044978814" description="Fumarate reductase" evidence="12">
    <location>
        <begin position="26"/>
        <end position="598"/>
    </location>
</feature>
<dbReference type="PANTHER" id="PTHR43400">
    <property type="entry name" value="FUMARATE REDUCTASE"/>
    <property type="match status" value="1"/>
</dbReference>
<gene>
    <name evidence="15" type="ORF">TUM4630_10720</name>
</gene>
<comment type="caution">
    <text evidence="15">The sequence shown here is derived from an EMBL/GenBank/DDBJ whole genome shotgun (WGS) entry which is preliminary data.</text>
</comment>
<keyword evidence="4" id="KW-0349">Heme</keyword>
<keyword evidence="3" id="KW-0813">Transport</keyword>
<evidence type="ECO:0000256" key="6">
    <source>
        <dbReference type="ARBA" id="ARBA00022723"/>
    </source>
</evidence>
<evidence type="ECO:0000256" key="3">
    <source>
        <dbReference type="ARBA" id="ARBA00022448"/>
    </source>
</evidence>
<dbReference type="InterPro" id="IPR012286">
    <property type="entry name" value="Tetrahaem_cytochrome"/>
</dbReference>
<dbReference type="Gene3D" id="1.10.1130.10">
    <property type="entry name" value="Flavocytochrome C3, Chain A"/>
    <property type="match status" value="1"/>
</dbReference>
<proteinExistence type="inferred from homology"/>
<dbReference type="InterPro" id="IPR036188">
    <property type="entry name" value="FAD/NAD-bd_sf"/>
</dbReference>
<dbReference type="Gene3D" id="3.50.50.60">
    <property type="entry name" value="FAD/NAD(P)-binding domain"/>
    <property type="match status" value="1"/>
</dbReference>
<dbReference type="Pfam" id="PF14537">
    <property type="entry name" value="Cytochrom_c3_2"/>
    <property type="match status" value="1"/>
</dbReference>
<dbReference type="Proteomes" id="UP000761574">
    <property type="component" value="Unassembled WGS sequence"/>
</dbReference>
<dbReference type="Pfam" id="PF00890">
    <property type="entry name" value="FAD_binding_2"/>
    <property type="match status" value="1"/>
</dbReference>
<comment type="catalytic activity">
    <reaction evidence="12">
        <text>2 Fe(III)-[cytochrome c] + succinate = fumarate + 2 Fe(II)-[cytochrome c] + 2 H(+)</text>
        <dbReference type="Rhea" id="RHEA:77903"/>
        <dbReference type="Rhea" id="RHEA-COMP:10350"/>
        <dbReference type="Rhea" id="RHEA-COMP:14399"/>
        <dbReference type="ChEBI" id="CHEBI:15378"/>
        <dbReference type="ChEBI" id="CHEBI:29033"/>
        <dbReference type="ChEBI" id="CHEBI:29034"/>
        <dbReference type="ChEBI" id="CHEBI:29806"/>
        <dbReference type="ChEBI" id="CHEBI:30031"/>
        <dbReference type="EC" id="1.3.2.4"/>
    </reaction>
</comment>
<dbReference type="EC" id="1.3.2.4" evidence="12"/>
<keyword evidence="10 12" id="KW-0560">Oxidoreductase</keyword>
<keyword evidence="7" id="KW-0574">Periplasm</keyword>
<feature type="domain" description="FAD-dependent oxidoreductase 2 FAD-binding" evidence="13">
    <location>
        <begin position="153"/>
        <end position="576"/>
    </location>
</feature>
<dbReference type="InterPro" id="IPR027477">
    <property type="entry name" value="Succ_DH/fumarate_Rdtase_cat_sf"/>
</dbReference>
<comment type="cofactor">
    <cofactor evidence="1">
        <name>heme c</name>
        <dbReference type="ChEBI" id="CHEBI:61717"/>
    </cofactor>
</comment>
<dbReference type="InterPro" id="IPR003953">
    <property type="entry name" value="FAD-dep_OxRdtase_2_FAD-bd"/>
</dbReference>
<keyword evidence="9" id="KW-0249">Electron transport</keyword>
<keyword evidence="5 12" id="KW-0285">Flavoprotein</keyword>
<reference evidence="15 16" key="1">
    <citation type="submission" date="2021-05" db="EMBL/GenBank/DDBJ databases">
        <title>Molecular characterization for Shewanella algae harboring chromosomal blaOXA-55-like strains isolated from clinical and environment sample.</title>
        <authorList>
            <person name="Ohama Y."/>
            <person name="Aoki K."/>
            <person name="Harada S."/>
            <person name="Moriya K."/>
            <person name="Ishii Y."/>
            <person name="Tateda K."/>
        </authorList>
    </citation>
    <scope>NUCLEOTIDE SEQUENCE [LARGE SCALE GENOMIC DNA]</scope>
    <source>
        <strain evidence="15 16">LMG 23746</strain>
    </source>
</reference>
<evidence type="ECO:0000313" key="15">
    <source>
        <dbReference type="EMBL" id="GIU44626.1"/>
    </source>
</evidence>
<dbReference type="InterPro" id="IPR050315">
    <property type="entry name" value="FAD-oxidoreductase_2"/>
</dbReference>
<protein>
    <recommendedName>
        <fullName evidence="12">Fumarate reductase</fullName>
        <ecNumber evidence="12">1.3.2.4</ecNumber>
    </recommendedName>
</protein>
<comment type="cofactor">
    <cofactor evidence="12">
        <name>FAD</name>
        <dbReference type="ChEBI" id="CHEBI:57692"/>
    </cofactor>
    <text evidence="12">Binds 1 FAD per subunit.</text>
</comment>
<dbReference type="InterPro" id="IPR036280">
    <property type="entry name" value="Multihaem_cyt_sf"/>
</dbReference>
<keyword evidence="8 12" id="KW-0274">FAD</keyword>
<keyword evidence="11" id="KW-0408">Iron</keyword>
<evidence type="ECO:0000256" key="4">
    <source>
        <dbReference type="ARBA" id="ARBA00022617"/>
    </source>
</evidence>
<keyword evidence="16" id="KW-1185">Reference proteome</keyword>
<comment type="similarity">
    <text evidence="12">Belongs to the FAD-dependent oxidoreductase 2 family. FRD/SDH subfamily.</text>
</comment>
<evidence type="ECO:0000313" key="16">
    <source>
        <dbReference type="Proteomes" id="UP000761574"/>
    </source>
</evidence>
<evidence type="ECO:0000259" key="14">
    <source>
        <dbReference type="Pfam" id="PF14537"/>
    </source>
</evidence>
<accession>A0ABQ4PAV4</accession>
<dbReference type="SUPFAM" id="SSF51905">
    <property type="entry name" value="FAD/NAD(P)-binding domain"/>
    <property type="match status" value="1"/>
</dbReference>
<feature type="signal peptide" evidence="12">
    <location>
        <begin position="1"/>
        <end position="25"/>
    </location>
</feature>
<dbReference type="PRINTS" id="PR00368">
    <property type="entry name" value="FADPNR"/>
</dbReference>
<evidence type="ECO:0000256" key="7">
    <source>
        <dbReference type="ARBA" id="ARBA00022764"/>
    </source>
</evidence>
<name>A0ABQ4PAV4_9GAMM</name>
<evidence type="ECO:0000256" key="10">
    <source>
        <dbReference type="ARBA" id="ARBA00023002"/>
    </source>
</evidence>
<dbReference type="RefSeq" id="WP_119977360.1">
    <property type="nucleotide sequence ID" value="NZ_BPFB01000010.1"/>
</dbReference>
<evidence type="ECO:0000256" key="11">
    <source>
        <dbReference type="ARBA" id="ARBA00023004"/>
    </source>
</evidence>
<dbReference type="Gene3D" id="3.90.700.10">
    <property type="entry name" value="Succinate dehydrogenase/fumarate reductase flavoprotein, catalytic domain"/>
    <property type="match status" value="1"/>
</dbReference>
<comment type="subcellular location">
    <subcellularLocation>
        <location evidence="2">Periplasm</location>
    </subcellularLocation>
</comment>